<keyword evidence="2" id="KW-1185">Reference proteome</keyword>
<accession>A0A1M5G6Q0</accession>
<proteinExistence type="predicted"/>
<gene>
    <name evidence="1" type="ORF">SAMN05444362_11364</name>
</gene>
<evidence type="ECO:0000313" key="1">
    <source>
        <dbReference type="EMBL" id="SHF99122.1"/>
    </source>
</evidence>
<dbReference type="SUPFAM" id="SSF56281">
    <property type="entry name" value="Metallo-hydrolase/oxidoreductase"/>
    <property type="match status" value="1"/>
</dbReference>
<dbReference type="EMBL" id="FQUC01000013">
    <property type="protein sequence ID" value="SHF99122.1"/>
    <property type="molecule type" value="Genomic_DNA"/>
</dbReference>
<dbReference type="Proteomes" id="UP000184480">
    <property type="component" value="Unassembled WGS sequence"/>
</dbReference>
<reference evidence="2" key="1">
    <citation type="submission" date="2016-11" db="EMBL/GenBank/DDBJ databases">
        <authorList>
            <person name="Varghese N."/>
            <person name="Submissions S."/>
        </authorList>
    </citation>
    <scope>NUCLEOTIDE SEQUENCE [LARGE SCALE GENOMIC DNA]</scope>
    <source>
        <strain evidence="2">DSM 27370</strain>
    </source>
</reference>
<protein>
    <submittedName>
        <fullName evidence="1">Uncharacterized protein</fullName>
    </submittedName>
</protein>
<name>A0A1M5G6Q0_9BACT</name>
<sequence>MRAFVHKGATVLSIQDNYEYITEQISNLHTITTYSLQLESKPLQFETIDKDKPYIISDGKYEMQIIFIGDKSNHTYDYLTFYFPEEKMLYQGDLLFIPEKGEMKKLSKRETSCYNVVKNHKLKVDTVLQAWPVNAYNIKWKIPFSELEQIVKSFENK</sequence>
<evidence type="ECO:0000313" key="2">
    <source>
        <dbReference type="Proteomes" id="UP000184480"/>
    </source>
</evidence>
<dbReference type="STRING" id="1346286.SAMN05444362_11364"/>
<dbReference type="AlphaFoldDB" id="A0A1M5G6Q0"/>
<dbReference type="Gene3D" id="3.60.15.10">
    <property type="entry name" value="Ribonuclease Z/Hydroxyacylglutathione hydrolase-like"/>
    <property type="match status" value="1"/>
</dbReference>
<organism evidence="1 2">
    <name type="scientific">Dysgonomonas macrotermitis</name>
    <dbReference type="NCBI Taxonomy" id="1346286"/>
    <lineage>
        <taxon>Bacteria</taxon>
        <taxon>Pseudomonadati</taxon>
        <taxon>Bacteroidota</taxon>
        <taxon>Bacteroidia</taxon>
        <taxon>Bacteroidales</taxon>
        <taxon>Dysgonomonadaceae</taxon>
        <taxon>Dysgonomonas</taxon>
    </lineage>
</organism>
<dbReference type="InterPro" id="IPR036866">
    <property type="entry name" value="RibonucZ/Hydroxyglut_hydro"/>
</dbReference>